<dbReference type="CDD" id="cd12797">
    <property type="entry name" value="M23_peptidase"/>
    <property type="match status" value="1"/>
</dbReference>
<dbReference type="InterPro" id="IPR036779">
    <property type="entry name" value="LysM_dom_sf"/>
</dbReference>
<dbReference type="CDD" id="cd00118">
    <property type="entry name" value="LysM"/>
    <property type="match status" value="1"/>
</dbReference>
<dbReference type="InterPro" id="IPR018392">
    <property type="entry name" value="LysM"/>
</dbReference>
<name>A0A158BEG3_9BURK</name>
<dbReference type="SUPFAM" id="SSF51261">
    <property type="entry name" value="Duplicated hybrid motif"/>
    <property type="match status" value="1"/>
</dbReference>
<evidence type="ECO:0000313" key="3">
    <source>
        <dbReference type="EMBL" id="SAK68464.1"/>
    </source>
</evidence>
<feature type="region of interest" description="Disordered" evidence="1">
    <location>
        <begin position="154"/>
        <end position="174"/>
    </location>
</feature>
<proteinExistence type="predicted"/>
<keyword evidence="4" id="KW-1185">Reference proteome</keyword>
<accession>A0A158BEG3</accession>
<dbReference type="InterPro" id="IPR011055">
    <property type="entry name" value="Dup_hybrid_motif"/>
</dbReference>
<dbReference type="PANTHER" id="PTHR21666">
    <property type="entry name" value="PEPTIDASE-RELATED"/>
    <property type="match status" value="1"/>
</dbReference>
<dbReference type="SMART" id="SM00257">
    <property type="entry name" value="LysM"/>
    <property type="match status" value="1"/>
</dbReference>
<sequence length="299" mass="31537">MGMTTKSRARIMNRLPPRQLRTKRWFRKGLVAAQVKSSEGQRIQKMSYRFSLINGRNVLLRNTVRTGLMCIPLIAAGCASNASGPEAQPVMPGSLIAPTSATALPAGYYAVAPGDTLASIANAYGRSVTELASWNAISADVALSVGQRLRVGPPAASSSRAIPPETVRPDSGKQAADRFPWPATGPLIAPFGASGSKGITVGGAAGEPIKSVRNGRVVYVGSKIEGYGNLVVIKHDEHLITAYGNVHRALVRAGASVKQGQAIAEMGARADGQPSFLFEVRIDRSPVDPLAYLSARNPQ</sequence>
<dbReference type="PROSITE" id="PS51782">
    <property type="entry name" value="LYSM"/>
    <property type="match status" value="1"/>
</dbReference>
<gene>
    <name evidence="3" type="ORF">AWB75_03367</name>
</gene>
<dbReference type="Pfam" id="PF01551">
    <property type="entry name" value="Peptidase_M23"/>
    <property type="match status" value="1"/>
</dbReference>
<dbReference type="EMBL" id="FCOF02000014">
    <property type="protein sequence ID" value="SAK68464.1"/>
    <property type="molecule type" value="Genomic_DNA"/>
</dbReference>
<dbReference type="AlphaFoldDB" id="A0A158BEG3"/>
<dbReference type="Gene3D" id="2.70.70.10">
    <property type="entry name" value="Glucose Permease (Domain IIA)"/>
    <property type="match status" value="1"/>
</dbReference>
<reference evidence="3" key="1">
    <citation type="submission" date="2016-01" db="EMBL/GenBank/DDBJ databases">
        <authorList>
            <person name="Peeters C."/>
        </authorList>
    </citation>
    <scope>NUCLEOTIDE SEQUENCE [LARGE SCALE GENOMIC DNA]</scope>
    <source>
        <strain evidence="3">LMG 29318</strain>
    </source>
</reference>
<feature type="compositionally biased region" description="Low complexity" evidence="1">
    <location>
        <begin position="154"/>
        <end position="164"/>
    </location>
</feature>
<comment type="caution">
    <text evidence="3">The sequence shown here is derived from an EMBL/GenBank/DDBJ whole genome shotgun (WGS) entry which is preliminary data.</text>
</comment>
<dbReference type="Proteomes" id="UP000054870">
    <property type="component" value="Unassembled WGS sequence"/>
</dbReference>
<dbReference type="Pfam" id="PF01476">
    <property type="entry name" value="LysM"/>
    <property type="match status" value="1"/>
</dbReference>
<dbReference type="PANTHER" id="PTHR21666:SF270">
    <property type="entry name" value="MUREIN HYDROLASE ACTIVATOR ENVC"/>
    <property type="match status" value="1"/>
</dbReference>
<dbReference type="Gene3D" id="3.10.350.10">
    <property type="entry name" value="LysM domain"/>
    <property type="match status" value="1"/>
</dbReference>
<evidence type="ECO:0000259" key="2">
    <source>
        <dbReference type="PROSITE" id="PS51782"/>
    </source>
</evidence>
<dbReference type="InterPro" id="IPR016047">
    <property type="entry name" value="M23ase_b-sheet_dom"/>
</dbReference>
<dbReference type="InterPro" id="IPR050570">
    <property type="entry name" value="Cell_wall_metabolism_enzyme"/>
</dbReference>
<evidence type="ECO:0000256" key="1">
    <source>
        <dbReference type="SAM" id="MobiDB-lite"/>
    </source>
</evidence>
<organism evidence="3 4">
    <name type="scientific">Caballeronia catudaia</name>
    <dbReference type="NCBI Taxonomy" id="1777136"/>
    <lineage>
        <taxon>Bacteria</taxon>
        <taxon>Pseudomonadati</taxon>
        <taxon>Pseudomonadota</taxon>
        <taxon>Betaproteobacteria</taxon>
        <taxon>Burkholderiales</taxon>
        <taxon>Burkholderiaceae</taxon>
        <taxon>Caballeronia</taxon>
    </lineage>
</organism>
<feature type="domain" description="LysM" evidence="2">
    <location>
        <begin position="107"/>
        <end position="151"/>
    </location>
</feature>
<evidence type="ECO:0000313" key="4">
    <source>
        <dbReference type="Proteomes" id="UP000054870"/>
    </source>
</evidence>
<protein>
    <submittedName>
        <fullName evidence="3">Peptidase M23B</fullName>
    </submittedName>
</protein>
<dbReference type="GO" id="GO:0004222">
    <property type="term" value="F:metalloendopeptidase activity"/>
    <property type="evidence" value="ECO:0007669"/>
    <property type="project" value="TreeGrafter"/>
</dbReference>